<evidence type="ECO:0008006" key="5">
    <source>
        <dbReference type="Google" id="ProtNLM"/>
    </source>
</evidence>
<feature type="compositionally biased region" description="Low complexity" evidence="1">
    <location>
        <begin position="275"/>
        <end position="291"/>
    </location>
</feature>
<protein>
    <recommendedName>
        <fullName evidence="5">VCBS repeat-containing protein</fullName>
    </recommendedName>
</protein>
<evidence type="ECO:0000313" key="4">
    <source>
        <dbReference type="Proteomes" id="UP001595712"/>
    </source>
</evidence>
<dbReference type="RefSeq" id="WP_387976239.1">
    <property type="nucleotide sequence ID" value="NZ_JBHRWO010000010.1"/>
</dbReference>
<feature type="transmembrane region" description="Helical" evidence="2">
    <location>
        <begin position="46"/>
        <end position="67"/>
    </location>
</feature>
<keyword evidence="2" id="KW-0812">Transmembrane</keyword>
<evidence type="ECO:0000256" key="2">
    <source>
        <dbReference type="SAM" id="Phobius"/>
    </source>
</evidence>
<dbReference type="Proteomes" id="UP001595712">
    <property type="component" value="Unassembled WGS sequence"/>
</dbReference>
<keyword evidence="4" id="KW-1185">Reference proteome</keyword>
<feature type="region of interest" description="Disordered" evidence="1">
    <location>
        <begin position="75"/>
        <end position="121"/>
    </location>
</feature>
<feature type="region of interest" description="Disordered" evidence="1">
    <location>
        <begin position="268"/>
        <end position="307"/>
    </location>
</feature>
<feature type="compositionally biased region" description="Polar residues" evidence="1">
    <location>
        <begin position="86"/>
        <end position="95"/>
    </location>
</feature>
<name>A0ABV7Q2K5_9ACTN</name>
<accession>A0ABV7Q2K5</accession>
<comment type="caution">
    <text evidence="3">The sequence shown here is derived from an EMBL/GenBank/DDBJ whole genome shotgun (WGS) entry which is preliminary data.</text>
</comment>
<evidence type="ECO:0000256" key="1">
    <source>
        <dbReference type="SAM" id="MobiDB-lite"/>
    </source>
</evidence>
<proteinExistence type="predicted"/>
<reference evidence="4" key="1">
    <citation type="journal article" date="2019" name="Int. J. Syst. Evol. Microbiol.">
        <title>The Global Catalogue of Microorganisms (GCM) 10K type strain sequencing project: providing services to taxonomists for standard genome sequencing and annotation.</title>
        <authorList>
            <consortium name="The Broad Institute Genomics Platform"/>
            <consortium name="The Broad Institute Genome Sequencing Center for Infectious Disease"/>
            <person name="Wu L."/>
            <person name="Ma J."/>
        </authorList>
    </citation>
    <scope>NUCLEOTIDE SEQUENCE [LARGE SCALE GENOMIC DNA]</scope>
    <source>
        <strain evidence="4">CGMCC 4.7396</strain>
    </source>
</reference>
<keyword evidence="2" id="KW-1133">Transmembrane helix</keyword>
<organism evidence="3 4">
    <name type="scientific">Glycomyces rhizosphaerae</name>
    <dbReference type="NCBI Taxonomy" id="2054422"/>
    <lineage>
        <taxon>Bacteria</taxon>
        <taxon>Bacillati</taxon>
        <taxon>Actinomycetota</taxon>
        <taxon>Actinomycetes</taxon>
        <taxon>Glycomycetales</taxon>
        <taxon>Glycomycetaceae</taxon>
        <taxon>Glycomyces</taxon>
    </lineage>
</organism>
<gene>
    <name evidence="3" type="ORF">ACFO8M_14085</name>
</gene>
<dbReference type="EMBL" id="JBHRWO010000010">
    <property type="protein sequence ID" value="MFC3493605.1"/>
    <property type="molecule type" value="Genomic_DNA"/>
</dbReference>
<evidence type="ECO:0000313" key="3">
    <source>
        <dbReference type="EMBL" id="MFC3493605.1"/>
    </source>
</evidence>
<sequence length="307" mass="31613">MTVDPEDDQVRAAFASLKAESSAHFPPPPVNELIMRGPAALRRRRLVSLAAIVGACTAVTAGGFAVAQTLGPLAGGPESADDGNTAVATSPSDETPSYDIGDPASPESDEHESPTDQATIPAETTLVITDPGEYGDACTAGSLGLNVEDWTFGDETPWSIVFDAGSGVGPVLGDVDGDGAEDVAAVLECRPEGGDVFTVGVSAFSWNEDGTSLEQLGWVWEPHTLGSTVAIASIEDGVVTVDAADATYPEYTGEFQYVWDAATDAFAKVEDDATTEPVPDESPSSPTPDETPTAEESTETTPSSGSL</sequence>
<keyword evidence="2" id="KW-0472">Membrane</keyword>